<sequence length="161" mass="18088">MENTSRLEKFRVRDGFKFNSSIEITQGQPRNLVSMDRENMVAITNTKNDDEASYLSVVIFKSGLFETTEIIPPRYPPNLAGCDFPLLSGSTTNFKIDTYEVEVSCTDNMDRVYNVFTTSYVVNYNQALAGTQVKAIPKDFRLGLTKLSKSHALIAKNIQNG</sequence>
<dbReference type="AlphaFoldDB" id="D2V4N3"/>
<dbReference type="EMBL" id="GG738852">
    <property type="protein sequence ID" value="EFC47961.1"/>
    <property type="molecule type" value="Genomic_DNA"/>
</dbReference>
<name>D2V4N3_NAEGR</name>
<proteinExistence type="predicted"/>
<dbReference type="Proteomes" id="UP000006671">
    <property type="component" value="Unassembled WGS sequence"/>
</dbReference>
<keyword evidence="2" id="KW-1185">Reference proteome</keyword>
<gene>
    <name evidence="1" type="ORF">NAEGRDRAFT_63851</name>
</gene>
<dbReference type="InParanoid" id="D2V4N3"/>
<evidence type="ECO:0000313" key="2">
    <source>
        <dbReference type="Proteomes" id="UP000006671"/>
    </source>
</evidence>
<organism evidence="2">
    <name type="scientific">Naegleria gruberi</name>
    <name type="common">Amoeba</name>
    <dbReference type="NCBI Taxonomy" id="5762"/>
    <lineage>
        <taxon>Eukaryota</taxon>
        <taxon>Discoba</taxon>
        <taxon>Heterolobosea</taxon>
        <taxon>Tetramitia</taxon>
        <taxon>Eutetramitia</taxon>
        <taxon>Vahlkampfiidae</taxon>
        <taxon>Naegleria</taxon>
    </lineage>
</organism>
<dbReference type="VEuPathDB" id="AmoebaDB:NAEGRDRAFT_63851"/>
<accession>D2V4N3</accession>
<dbReference type="KEGG" id="ngr:NAEGRDRAFT_63851"/>
<reference evidence="1 2" key="1">
    <citation type="journal article" date="2010" name="Cell">
        <title>The genome of Naegleria gruberi illuminates early eukaryotic versatility.</title>
        <authorList>
            <person name="Fritz-Laylin L.K."/>
            <person name="Prochnik S.E."/>
            <person name="Ginger M.L."/>
            <person name="Dacks J.B."/>
            <person name="Carpenter M.L."/>
            <person name="Field M.C."/>
            <person name="Kuo A."/>
            <person name="Paredez A."/>
            <person name="Chapman J."/>
            <person name="Pham J."/>
            <person name="Shu S."/>
            <person name="Neupane R."/>
            <person name="Cipriano M."/>
            <person name="Mancuso J."/>
            <person name="Tu H."/>
            <person name="Salamov A."/>
            <person name="Lindquist E."/>
            <person name="Shapiro H."/>
            <person name="Lucas S."/>
            <person name="Grigoriev I.V."/>
            <person name="Cande W.Z."/>
            <person name="Fulton C."/>
            <person name="Rokhsar D.S."/>
            <person name="Dawson S.C."/>
        </authorList>
    </citation>
    <scope>NUCLEOTIDE SEQUENCE [LARGE SCALE GENOMIC DNA]</scope>
    <source>
        <strain evidence="1 2">NEG-M</strain>
    </source>
</reference>
<dbReference type="RefSeq" id="XP_002680705.1">
    <property type="nucleotide sequence ID" value="XM_002680659.1"/>
</dbReference>
<protein>
    <submittedName>
        <fullName evidence="1">Predicted protein</fullName>
    </submittedName>
</protein>
<dbReference type="GeneID" id="8848775"/>
<evidence type="ECO:0000313" key="1">
    <source>
        <dbReference type="EMBL" id="EFC47961.1"/>
    </source>
</evidence>